<feature type="chain" id="PRO_5045582152" evidence="1">
    <location>
        <begin position="23"/>
        <end position="154"/>
    </location>
</feature>
<evidence type="ECO:0000313" key="2">
    <source>
        <dbReference type="EMBL" id="TSP14028.1"/>
    </source>
</evidence>
<protein>
    <submittedName>
        <fullName evidence="2">Uncharacterized protein</fullName>
    </submittedName>
</protein>
<keyword evidence="1" id="KW-0732">Signal</keyword>
<feature type="signal peptide" evidence="1">
    <location>
        <begin position="1"/>
        <end position="22"/>
    </location>
</feature>
<proteinExistence type="predicted"/>
<dbReference type="Gene3D" id="2.40.160.20">
    <property type="match status" value="1"/>
</dbReference>
<comment type="caution">
    <text evidence="2">The sequence shown here is derived from an EMBL/GenBank/DDBJ whole genome shotgun (WGS) entry which is preliminary data.</text>
</comment>
<evidence type="ECO:0000256" key="1">
    <source>
        <dbReference type="SAM" id="SignalP"/>
    </source>
</evidence>
<reference evidence="2 3" key="1">
    <citation type="submission" date="2019-05" db="EMBL/GenBank/DDBJ databases">
        <title>Whole genome sequence analysis of Cupriavidus campinensis S14E4C strain.</title>
        <authorList>
            <person name="Abbaszade G."/>
            <person name="Szabo A."/>
            <person name="Toumi M."/>
            <person name="Toth E."/>
        </authorList>
    </citation>
    <scope>NUCLEOTIDE SEQUENCE [LARGE SCALE GENOMIC DNA]</scope>
    <source>
        <strain evidence="2 3">S14E4C</strain>
    </source>
</reference>
<dbReference type="RefSeq" id="WP_144196721.1">
    <property type="nucleotide sequence ID" value="NZ_VCIZ01000002.1"/>
</dbReference>
<dbReference type="EMBL" id="VCIZ01000002">
    <property type="protein sequence ID" value="TSP14028.1"/>
    <property type="molecule type" value="Genomic_DNA"/>
</dbReference>
<accession>A0ABY3ETG8</accession>
<sequence>MSHKKNLIAAAALALAATAAQAETNILLFGTSHHVNSHMGHAKGYNEVNPGLGLEWGKEPWWYVGALTYRDSYYKQAYAAYGGVRGKVDLGYDFHLEGGLRLGYLNGSGWHGAMVMPTIGVGYKNVAMELTFLPPVNSGKAQDGVIALWLRFTL</sequence>
<organism evidence="2 3">
    <name type="scientific">Cupriavidus campinensis</name>
    <dbReference type="NCBI Taxonomy" id="151783"/>
    <lineage>
        <taxon>Bacteria</taxon>
        <taxon>Pseudomonadati</taxon>
        <taxon>Pseudomonadota</taxon>
        <taxon>Betaproteobacteria</taxon>
        <taxon>Burkholderiales</taxon>
        <taxon>Burkholderiaceae</taxon>
        <taxon>Cupriavidus</taxon>
    </lineage>
</organism>
<keyword evidence="3" id="KW-1185">Reference proteome</keyword>
<evidence type="ECO:0000313" key="3">
    <source>
        <dbReference type="Proteomes" id="UP000318943"/>
    </source>
</evidence>
<name>A0ABY3ETG8_9BURK</name>
<gene>
    <name evidence="2" type="ORF">FGG12_06035</name>
</gene>
<dbReference type="Proteomes" id="UP000318943">
    <property type="component" value="Unassembled WGS sequence"/>
</dbReference>